<keyword evidence="2" id="KW-1185">Reference proteome</keyword>
<evidence type="ECO:0000313" key="1">
    <source>
        <dbReference type="EMBL" id="KUP97787.1"/>
    </source>
</evidence>
<evidence type="ECO:0000313" key="2">
    <source>
        <dbReference type="Proteomes" id="UP000074382"/>
    </source>
</evidence>
<dbReference type="Proteomes" id="UP000074382">
    <property type="component" value="Unassembled WGS sequence"/>
</dbReference>
<proteinExistence type="predicted"/>
<organism evidence="1 2">
    <name type="scientific">Thermobifida cellulosilytica TB100</name>
    <dbReference type="NCBI Taxonomy" id="665004"/>
    <lineage>
        <taxon>Bacteria</taxon>
        <taxon>Bacillati</taxon>
        <taxon>Actinomycetota</taxon>
        <taxon>Actinomycetes</taxon>
        <taxon>Streptosporangiales</taxon>
        <taxon>Nocardiopsidaceae</taxon>
        <taxon>Thermobifida</taxon>
    </lineage>
</organism>
<reference evidence="2" key="1">
    <citation type="journal article" date="2017" name="Acta Aliment.">
        <title>Plant polysaccharide degrading enzyme system of Thermpbifida cellulosilytica TB100 revealed by de novo genome project data.</title>
        <authorList>
            <person name="Toth A."/>
            <person name="Baka E."/>
            <person name="Luzics S."/>
            <person name="Bata-Vidacs I."/>
            <person name="Nagy I."/>
            <person name="Balint B."/>
            <person name="Herceg R."/>
            <person name="Olasz F."/>
            <person name="Wilk T."/>
            <person name="Nagy T."/>
            <person name="Kriszt B."/>
            <person name="Nagy I."/>
            <person name="Kukolya J."/>
        </authorList>
    </citation>
    <scope>NUCLEOTIDE SEQUENCE [LARGE SCALE GENOMIC DNA]</scope>
    <source>
        <strain evidence="2">TB100</strain>
    </source>
</reference>
<dbReference type="STRING" id="665004.AC529_04880"/>
<comment type="caution">
    <text evidence="1">The sequence shown here is derived from an EMBL/GenBank/DDBJ whole genome shotgun (WGS) entry which is preliminary data.</text>
</comment>
<gene>
    <name evidence="1" type="ORF">AC529_04880</name>
</gene>
<accession>A0A147KKG8</accession>
<name>A0A147KKG8_THECS</name>
<protein>
    <submittedName>
        <fullName evidence="1">Uncharacterized protein</fullName>
    </submittedName>
</protein>
<sequence>MPKTARLLLSVPLRYRWILLGAGAHAVIRRTCSGWEVVQSHAVRDGDEVVCTYTDLLDAGEGVFTVELAG</sequence>
<dbReference type="PATRIC" id="fig|665004.4.peg.1755"/>
<dbReference type="AlphaFoldDB" id="A0A147KKG8"/>
<dbReference type="RefSeq" id="WP_068755193.1">
    <property type="nucleotide sequence ID" value="NZ_KQ950181.1"/>
</dbReference>
<dbReference type="EMBL" id="LGEM01000020">
    <property type="protein sequence ID" value="KUP97787.1"/>
    <property type="molecule type" value="Genomic_DNA"/>
</dbReference>